<keyword evidence="3 6" id="KW-0479">Metal-binding</keyword>
<dbReference type="AlphaFoldDB" id="A0A916N4R1"/>
<evidence type="ECO:0000256" key="4">
    <source>
        <dbReference type="ARBA" id="ARBA00022982"/>
    </source>
</evidence>
<evidence type="ECO:0000256" key="2">
    <source>
        <dbReference type="ARBA" id="ARBA00022617"/>
    </source>
</evidence>
<keyword evidence="2 6" id="KW-0349">Heme</keyword>
<name>A0A916N4R1_9BURK</name>
<dbReference type="InterPro" id="IPR051811">
    <property type="entry name" value="Cytochrome_c550/c551-like"/>
</dbReference>
<dbReference type="GO" id="GO:0046872">
    <property type="term" value="F:metal ion binding"/>
    <property type="evidence" value="ECO:0007669"/>
    <property type="project" value="UniProtKB-KW"/>
</dbReference>
<proteinExistence type="predicted"/>
<protein>
    <recommendedName>
        <fullName evidence="8">Cytochrome c domain-containing protein</fullName>
    </recommendedName>
</protein>
<dbReference type="InterPro" id="IPR036909">
    <property type="entry name" value="Cyt_c-like_dom_sf"/>
</dbReference>
<feature type="domain" description="Cytochrome c" evidence="8">
    <location>
        <begin position="193"/>
        <end position="281"/>
    </location>
</feature>
<dbReference type="EMBL" id="CAJPUY010000012">
    <property type="protein sequence ID" value="CAG2147419.1"/>
    <property type="molecule type" value="Genomic_DNA"/>
</dbReference>
<evidence type="ECO:0000313" key="10">
    <source>
        <dbReference type="Proteomes" id="UP000672934"/>
    </source>
</evidence>
<evidence type="ECO:0000256" key="6">
    <source>
        <dbReference type="PROSITE-ProRule" id="PRU00433"/>
    </source>
</evidence>
<dbReference type="GO" id="GO:0009055">
    <property type="term" value="F:electron transfer activity"/>
    <property type="evidence" value="ECO:0007669"/>
    <property type="project" value="InterPro"/>
</dbReference>
<feature type="chain" id="PRO_5037713667" description="Cytochrome c domain-containing protein" evidence="7">
    <location>
        <begin position="32"/>
        <end position="295"/>
    </location>
</feature>
<organism evidence="9 10">
    <name type="scientific">Cupriavidus yeoncheonensis</name>
    <dbReference type="NCBI Taxonomy" id="1462994"/>
    <lineage>
        <taxon>Bacteria</taxon>
        <taxon>Pseudomonadati</taxon>
        <taxon>Pseudomonadota</taxon>
        <taxon>Betaproteobacteria</taxon>
        <taxon>Burkholderiales</taxon>
        <taxon>Burkholderiaceae</taxon>
        <taxon>Cupriavidus</taxon>
    </lineage>
</organism>
<dbReference type="PANTHER" id="PTHR37823">
    <property type="entry name" value="CYTOCHROME C-553-LIKE"/>
    <property type="match status" value="1"/>
</dbReference>
<reference evidence="9" key="1">
    <citation type="submission" date="2021-03" db="EMBL/GenBank/DDBJ databases">
        <authorList>
            <person name="Peeters C."/>
        </authorList>
    </citation>
    <scope>NUCLEOTIDE SEQUENCE</scope>
    <source>
        <strain evidence="9">LMG 31506</strain>
    </source>
</reference>
<dbReference type="Gene3D" id="1.10.760.10">
    <property type="entry name" value="Cytochrome c-like domain"/>
    <property type="match status" value="1"/>
</dbReference>
<dbReference type="Proteomes" id="UP000672934">
    <property type="component" value="Unassembled WGS sequence"/>
</dbReference>
<keyword evidence="1" id="KW-0813">Transport</keyword>
<feature type="signal peptide" evidence="7">
    <location>
        <begin position="1"/>
        <end position="31"/>
    </location>
</feature>
<keyword evidence="7" id="KW-0732">Signal</keyword>
<evidence type="ECO:0000256" key="3">
    <source>
        <dbReference type="ARBA" id="ARBA00022723"/>
    </source>
</evidence>
<dbReference type="SUPFAM" id="SSF46626">
    <property type="entry name" value="Cytochrome c"/>
    <property type="match status" value="1"/>
</dbReference>
<evidence type="ECO:0000256" key="7">
    <source>
        <dbReference type="SAM" id="SignalP"/>
    </source>
</evidence>
<dbReference type="GO" id="GO:0020037">
    <property type="term" value="F:heme binding"/>
    <property type="evidence" value="ECO:0007669"/>
    <property type="project" value="InterPro"/>
</dbReference>
<dbReference type="RefSeq" id="WP_211948539.1">
    <property type="nucleotide sequence ID" value="NZ_CAJPUY010000012.1"/>
</dbReference>
<dbReference type="InterPro" id="IPR009056">
    <property type="entry name" value="Cyt_c-like_dom"/>
</dbReference>
<gene>
    <name evidence="9" type="ORF">LMG31506_03621</name>
</gene>
<evidence type="ECO:0000256" key="1">
    <source>
        <dbReference type="ARBA" id="ARBA00022448"/>
    </source>
</evidence>
<keyword evidence="10" id="KW-1185">Reference proteome</keyword>
<accession>A0A916N4R1</accession>
<evidence type="ECO:0000259" key="8">
    <source>
        <dbReference type="PROSITE" id="PS51007"/>
    </source>
</evidence>
<dbReference type="PROSITE" id="PS51007">
    <property type="entry name" value="CYTC"/>
    <property type="match status" value="1"/>
</dbReference>
<evidence type="ECO:0000256" key="5">
    <source>
        <dbReference type="ARBA" id="ARBA00023004"/>
    </source>
</evidence>
<sequence>MSAWIARTMGKLGFAAAMALGMATLAAPAVAAGPGTLTITSGTQQRSWTVDQLLHDRRLTDISVDDENLKQRLTLKAIPLAALLAGLPATADGSATTAASDGYVSHLPMAMLLAEGKMQPRAWLAVENPAAPWPKLKGQGIGPFRLVWTGPAGRAGKVTESYWTYNIERIDIAASPAERYPAIRPAAGLPADGPVMRGFAAFQRVCLSCHSLNREGDSHLGPDLNEPYSPVEYLGDDKLARLIRNPQSLRWWPEARMPSIDPQTLPDAELKDLLAYFHHMATTRKPEAPAAGPRQ</sequence>
<keyword evidence="4" id="KW-0249">Electron transport</keyword>
<comment type="caution">
    <text evidence="9">The sequence shown here is derived from an EMBL/GenBank/DDBJ whole genome shotgun (WGS) entry which is preliminary data.</text>
</comment>
<dbReference type="PANTHER" id="PTHR37823:SF1">
    <property type="entry name" value="CYTOCHROME C-553-LIKE"/>
    <property type="match status" value="1"/>
</dbReference>
<dbReference type="Pfam" id="PF00034">
    <property type="entry name" value="Cytochrom_C"/>
    <property type="match status" value="1"/>
</dbReference>
<evidence type="ECO:0000313" key="9">
    <source>
        <dbReference type="EMBL" id="CAG2147419.1"/>
    </source>
</evidence>
<keyword evidence="5 6" id="KW-0408">Iron</keyword>